<evidence type="ECO:0000313" key="3">
    <source>
        <dbReference type="Proteomes" id="UP000281406"/>
    </source>
</evidence>
<evidence type="ECO:0000313" key="2">
    <source>
        <dbReference type="EMBL" id="ROL53493.1"/>
    </source>
</evidence>
<feature type="compositionally biased region" description="Basic and acidic residues" evidence="1">
    <location>
        <begin position="82"/>
        <end position="93"/>
    </location>
</feature>
<evidence type="ECO:0000256" key="1">
    <source>
        <dbReference type="SAM" id="MobiDB-lite"/>
    </source>
</evidence>
<comment type="caution">
    <text evidence="2">The sequence shown here is derived from an EMBL/GenBank/DDBJ whole genome shotgun (WGS) entry which is preliminary data.</text>
</comment>
<feature type="region of interest" description="Disordered" evidence="1">
    <location>
        <begin position="214"/>
        <end position="241"/>
    </location>
</feature>
<gene>
    <name evidence="2" type="ORF">DPX16_0047</name>
</gene>
<name>A0A3N0Z5B6_ANAGA</name>
<dbReference type="EMBL" id="RJVU01008622">
    <property type="protein sequence ID" value="ROL53493.1"/>
    <property type="molecule type" value="Genomic_DNA"/>
</dbReference>
<proteinExistence type="predicted"/>
<sequence>MSEACRKTLRDLPVVPRQLFGPAVQQMLEHSVQVNQTRQQFADLRRVPLSQLHYRQPSRGHDLPRPQFSTRPCDTYRGQPQHLERSQRVEHSTQRPGLGDSKYFRPQGGEHLANGPPGILEARDGGPEGLRPAVGRFTPQQLSYWETTTSDPWVIATLTQGYKLQFRRHPPAFNGVRMTIVSDPNSSFSLKQEIAQLLQKGAIEPEERVKKTEVKAASSHHISDYSLPSTQPKPFRRDKRKSQSLYILTAQTSPLESAPINVF</sequence>
<organism evidence="2 3">
    <name type="scientific">Anabarilius grahami</name>
    <name type="common">Kanglang fish</name>
    <name type="synonym">Barilius grahami</name>
    <dbReference type="NCBI Taxonomy" id="495550"/>
    <lineage>
        <taxon>Eukaryota</taxon>
        <taxon>Metazoa</taxon>
        <taxon>Chordata</taxon>
        <taxon>Craniata</taxon>
        <taxon>Vertebrata</taxon>
        <taxon>Euteleostomi</taxon>
        <taxon>Actinopterygii</taxon>
        <taxon>Neopterygii</taxon>
        <taxon>Teleostei</taxon>
        <taxon>Ostariophysi</taxon>
        <taxon>Cypriniformes</taxon>
        <taxon>Xenocyprididae</taxon>
        <taxon>Xenocypridinae</taxon>
        <taxon>Xenocypridinae incertae sedis</taxon>
        <taxon>Anabarilius</taxon>
    </lineage>
</organism>
<dbReference type="Proteomes" id="UP000281406">
    <property type="component" value="Unassembled WGS sequence"/>
</dbReference>
<accession>A0A3N0Z5B6</accession>
<feature type="region of interest" description="Disordered" evidence="1">
    <location>
        <begin position="54"/>
        <end position="100"/>
    </location>
</feature>
<reference evidence="2 3" key="1">
    <citation type="submission" date="2018-10" db="EMBL/GenBank/DDBJ databases">
        <title>Genome assembly for a Yunnan-Guizhou Plateau 3E fish, Anabarilius grahami (Regan), and its evolutionary and genetic applications.</title>
        <authorList>
            <person name="Jiang W."/>
        </authorList>
    </citation>
    <scope>NUCLEOTIDE SEQUENCE [LARGE SCALE GENOMIC DNA]</scope>
    <source>
        <strain evidence="2">AG-KIZ</strain>
        <tissue evidence="2">Muscle</tissue>
    </source>
</reference>
<protein>
    <submittedName>
        <fullName evidence="2">Uncharacterized protein</fullName>
    </submittedName>
</protein>
<dbReference type="OrthoDB" id="7756796at2759"/>
<keyword evidence="3" id="KW-1185">Reference proteome</keyword>
<dbReference type="AlphaFoldDB" id="A0A3N0Z5B6"/>